<proteinExistence type="predicted"/>
<sequence>MNFEDGKKKGNRKLQELEMEDEWLMWVRGLKKEIWEKESVMLREKYMNEDLKMGIEKNRKVEF</sequence>
<organism evidence="1 2">
    <name type="scientific">Planctomyces bekefii</name>
    <dbReference type="NCBI Taxonomy" id="1653850"/>
    <lineage>
        <taxon>Bacteria</taxon>
        <taxon>Pseudomonadati</taxon>
        <taxon>Planctomycetota</taxon>
        <taxon>Planctomycetia</taxon>
        <taxon>Planctomycetales</taxon>
        <taxon>Planctomycetaceae</taxon>
        <taxon>Planctomyces</taxon>
    </lineage>
</organism>
<reference evidence="1 2" key="2">
    <citation type="submission" date="2019-08" db="EMBL/GenBank/DDBJ databases">
        <authorList>
            <person name="Henke P."/>
        </authorList>
    </citation>
    <scope>NUCLEOTIDE SEQUENCE [LARGE SCALE GENOMIC DNA]</scope>
    <source>
        <strain evidence="1">Phe10_nw2017</strain>
    </source>
</reference>
<keyword evidence="2" id="KW-1185">Reference proteome</keyword>
<dbReference type="EMBL" id="SRHE01000873">
    <property type="protein sequence ID" value="TWW08047.1"/>
    <property type="molecule type" value="Genomic_DNA"/>
</dbReference>
<dbReference type="Proteomes" id="UP000321083">
    <property type="component" value="Unassembled WGS sequence"/>
</dbReference>
<reference evidence="1 2" key="1">
    <citation type="submission" date="2019-08" db="EMBL/GenBank/DDBJ databases">
        <title>100 year-old enigma solved: identification of Planctomyces bekefii, the type genus and species of the phylum Planctomycetes.</title>
        <authorList>
            <person name="Svetlana D.N."/>
            <person name="Overmann J."/>
        </authorList>
    </citation>
    <scope>NUCLEOTIDE SEQUENCE [LARGE SCALE GENOMIC DNA]</scope>
    <source>
        <strain evidence="1">Phe10_nw2017</strain>
    </source>
</reference>
<dbReference type="AlphaFoldDB" id="A0A5C6M147"/>
<gene>
    <name evidence="1" type="ORF">E3A20_28240</name>
</gene>
<comment type="caution">
    <text evidence="1">The sequence shown here is derived from an EMBL/GenBank/DDBJ whole genome shotgun (WGS) entry which is preliminary data.</text>
</comment>
<evidence type="ECO:0000313" key="1">
    <source>
        <dbReference type="EMBL" id="TWW08047.1"/>
    </source>
</evidence>
<name>A0A5C6M147_9PLAN</name>
<protein>
    <submittedName>
        <fullName evidence="1">Uncharacterized protein</fullName>
    </submittedName>
</protein>
<accession>A0A5C6M147</accession>
<evidence type="ECO:0000313" key="2">
    <source>
        <dbReference type="Proteomes" id="UP000321083"/>
    </source>
</evidence>